<dbReference type="SUPFAM" id="SSF55729">
    <property type="entry name" value="Acyl-CoA N-acyltransferases (Nat)"/>
    <property type="match status" value="1"/>
</dbReference>
<dbReference type="EMBL" id="QDGZ01000001">
    <property type="protein sequence ID" value="PVG84704.1"/>
    <property type="molecule type" value="Genomic_DNA"/>
</dbReference>
<protein>
    <submittedName>
        <fullName evidence="4">Ribosomal-protein-alanine acetyltransferase</fullName>
    </submittedName>
</protein>
<reference evidence="4 5" key="1">
    <citation type="submission" date="2018-04" db="EMBL/GenBank/DDBJ databases">
        <title>Genome of Nocardioides gansuensis WSJ-1.</title>
        <authorList>
            <person name="Wu S."/>
            <person name="Wang G."/>
        </authorList>
    </citation>
    <scope>NUCLEOTIDE SEQUENCE [LARGE SCALE GENOMIC DNA]</scope>
    <source>
        <strain evidence="4 5">WSJ-1</strain>
    </source>
</reference>
<keyword evidence="5" id="KW-1185">Reference proteome</keyword>
<dbReference type="PANTHER" id="PTHR43877">
    <property type="entry name" value="AMINOALKYLPHOSPHONATE N-ACETYLTRANSFERASE-RELATED-RELATED"/>
    <property type="match status" value="1"/>
</dbReference>
<evidence type="ECO:0000313" key="4">
    <source>
        <dbReference type="EMBL" id="PVG84704.1"/>
    </source>
</evidence>
<organism evidence="4 5">
    <name type="scientific">Nocardioides gansuensis</name>
    <dbReference type="NCBI Taxonomy" id="2138300"/>
    <lineage>
        <taxon>Bacteria</taxon>
        <taxon>Bacillati</taxon>
        <taxon>Actinomycetota</taxon>
        <taxon>Actinomycetes</taxon>
        <taxon>Propionibacteriales</taxon>
        <taxon>Nocardioidaceae</taxon>
        <taxon>Nocardioides</taxon>
    </lineage>
</organism>
<gene>
    <name evidence="4" type="ORF">DDE18_03655</name>
</gene>
<dbReference type="InterPro" id="IPR000182">
    <property type="entry name" value="GNAT_dom"/>
</dbReference>
<dbReference type="Pfam" id="PF00583">
    <property type="entry name" value="Acetyltransf_1"/>
    <property type="match status" value="1"/>
</dbReference>
<dbReference type="RefSeq" id="WP_165821005.1">
    <property type="nucleotide sequence ID" value="NZ_QDGZ01000001.1"/>
</dbReference>
<name>A0A2T8FG79_9ACTN</name>
<dbReference type="GO" id="GO:0016747">
    <property type="term" value="F:acyltransferase activity, transferring groups other than amino-acyl groups"/>
    <property type="evidence" value="ECO:0007669"/>
    <property type="project" value="InterPro"/>
</dbReference>
<dbReference type="InterPro" id="IPR016181">
    <property type="entry name" value="Acyl_CoA_acyltransferase"/>
</dbReference>
<dbReference type="CDD" id="cd04301">
    <property type="entry name" value="NAT_SF"/>
    <property type="match status" value="1"/>
</dbReference>
<evidence type="ECO:0000313" key="5">
    <source>
        <dbReference type="Proteomes" id="UP000246018"/>
    </source>
</evidence>
<keyword evidence="2" id="KW-0012">Acyltransferase</keyword>
<dbReference type="AlphaFoldDB" id="A0A2T8FG79"/>
<proteinExistence type="predicted"/>
<keyword evidence="1 4" id="KW-0808">Transferase</keyword>
<accession>A0A2T8FG79</accession>
<feature type="domain" description="N-acetyltransferase" evidence="3">
    <location>
        <begin position="1"/>
        <end position="139"/>
    </location>
</feature>
<dbReference type="InterPro" id="IPR050832">
    <property type="entry name" value="Bact_Acetyltransf"/>
</dbReference>
<evidence type="ECO:0000256" key="2">
    <source>
        <dbReference type="ARBA" id="ARBA00023315"/>
    </source>
</evidence>
<dbReference type="Gene3D" id="3.40.630.30">
    <property type="match status" value="1"/>
</dbReference>
<sequence>MIRSATPADIPALAALEADLFGVDAWDEKALAAELTAPGRHFAVDDGLRGYVVTATAGDITDLLRIGVRPDCRRAGLASALLEEALAHTGEADRMLLEVSAGNRGAVAFYLARGFAQVDVRPHYYRDGSDALVLLRDLPQSGASRTGTPSSIRHNGDHD</sequence>
<comment type="caution">
    <text evidence="4">The sequence shown here is derived from an EMBL/GenBank/DDBJ whole genome shotgun (WGS) entry which is preliminary data.</text>
</comment>
<dbReference type="PROSITE" id="PS51186">
    <property type="entry name" value="GNAT"/>
    <property type="match status" value="1"/>
</dbReference>
<evidence type="ECO:0000256" key="1">
    <source>
        <dbReference type="ARBA" id="ARBA00022679"/>
    </source>
</evidence>
<evidence type="ECO:0000259" key="3">
    <source>
        <dbReference type="PROSITE" id="PS51186"/>
    </source>
</evidence>
<dbReference type="Proteomes" id="UP000246018">
    <property type="component" value="Unassembled WGS sequence"/>
</dbReference>